<dbReference type="InterPro" id="IPR004101">
    <property type="entry name" value="Mur_ligase_C"/>
</dbReference>
<evidence type="ECO:0000256" key="16">
    <source>
        <dbReference type="ARBA" id="ARBA00030592"/>
    </source>
</evidence>
<dbReference type="InterPro" id="IPR001645">
    <property type="entry name" value="Folylpolyglutamate_synth"/>
</dbReference>
<dbReference type="NCBIfam" id="TIGR01499">
    <property type="entry name" value="folC"/>
    <property type="match status" value="1"/>
</dbReference>
<evidence type="ECO:0000256" key="21">
    <source>
        <dbReference type="ARBA" id="ARBA00049161"/>
    </source>
</evidence>
<dbReference type="EMBL" id="FUZU01000003">
    <property type="protein sequence ID" value="SKC82747.1"/>
    <property type="molecule type" value="Genomic_DNA"/>
</dbReference>
<evidence type="ECO:0000256" key="12">
    <source>
        <dbReference type="ARBA" id="ARBA00022840"/>
    </source>
</evidence>
<dbReference type="EC" id="6.3.2.17" evidence="7"/>
<accession>A0A1T5M3C2</accession>
<dbReference type="GO" id="GO:0008841">
    <property type="term" value="F:dihydrofolate synthase activity"/>
    <property type="evidence" value="ECO:0007669"/>
    <property type="project" value="UniProtKB-EC"/>
</dbReference>
<dbReference type="Pfam" id="PF02875">
    <property type="entry name" value="Mur_ligase_C"/>
    <property type="match status" value="1"/>
</dbReference>
<feature type="domain" description="Mur ligase central" evidence="23">
    <location>
        <begin position="98"/>
        <end position="314"/>
    </location>
</feature>
<evidence type="ECO:0000256" key="18">
    <source>
        <dbReference type="ARBA" id="ARBA00047493"/>
    </source>
</evidence>
<keyword evidence="11" id="KW-0547">Nucleotide-binding</keyword>
<comment type="catalytic activity">
    <reaction evidence="21">
        <text>7,8-dihydropteroate + L-glutamate + ATP = 7,8-dihydrofolate + ADP + phosphate + H(+)</text>
        <dbReference type="Rhea" id="RHEA:23584"/>
        <dbReference type="ChEBI" id="CHEBI:15378"/>
        <dbReference type="ChEBI" id="CHEBI:17839"/>
        <dbReference type="ChEBI" id="CHEBI:29985"/>
        <dbReference type="ChEBI" id="CHEBI:30616"/>
        <dbReference type="ChEBI" id="CHEBI:43474"/>
        <dbReference type="ChEBI" id="CHEBI:57451"/>
        <dbReference type="ChEBI" id="CHEBI:456216"/>
        <dbReference type="EC" id="6.3.2.12"/>
    </reaction>
</comment>
<protein>
    <recommendedName>
        <fullName evidence="8">Dihydrofolate synthase/folylpolyglutamate synthase</fullName>
        <ecNumber evidence="6">6.3.2.12</ecNumber>
        <ecNumber evidence="7">6.3.2.17</ecNumber>
    </recommendedName>
    <alternativeName>
        <fullName evidence="17">Folylpoly-gamma-glutamate synthetase-dihydrofolate synthetase</fullName>
    </alternativeName>
    <alternativeName>
        <fullName evidence="15">Folylpolyglutamate synthetase</fullName>
    </alternativeName>
    <alternativeName>
        <fullName evidence="16">Tetrahydrofolylpolyglutamate synthase</fullName>
    </alternativeName>
</protein>
<evidence type="ECO:0000256" key="13">
    <source>
        <dbReference type="ARBA" id="ARBA00022842"/>
    </source>
</evidence>
<evidence type="ECO:0000256" key="1">
    <source>
        <dbReference type="ARBA" id="ARBA00001946"/>
    </source>
</evidence>
<comment type="pathway">
    <text evidence="3">Cofactor biosynthesis; tetrahydrofolate biosynthesis; 7,8-dihydrofolate from 2-amino-4-hydroxy-6-hydroxymethyl-7,8-dihydropteridine diphosphate and 4-aminobenzoate: step 2/2.</text>
</comment>
<comment type="cofactor">
    <cofactor evidence="1">
        <name>Mg(2+)</name>
        <dbReference type="ChEBI" id="CHEBI:18420"/>
    </cofactor>
</comment>
<keyword evidence="10" id="KW-0479">Metal-binding</keyword>
<dbReference type="PROSITE" id="PS01012">
    <property type="entry name" value="FOLYLPOLYGLU_SYNT_2"/>
    <property type="match status" value="1"/>
</dbReference>
<dbReference type="Proteomes" id="UP000190961">
    <property type="component" value="Unassembled WGS sequence"/>
</dbReference>
<dbReference type="PROSITE" id="PS01011">
    <property type="entry name" value="FOLYLPOLYGLU_SYNT_1"/>
    <property type="match status" value="1"/>
</dbReference>
<dbReference type="InterPro" id="IPR018109">
    <property type="entry name" value="Folylpolyglutamate_synth_CS"/>
</dbReference>
<keyword evidence="14" id="KW-0289">Folate biosynthesis</keyword>
<dbReference type="Gene3D" id="3.90.190.20">
    <property type="entry name" value="Mur ligase, C-terminal domain"/>
    <property type="match status" value="1"/>
</dbReference>
<dbReference type="PANTHER" id="PTHR11136:SF0">
    <property type="entry name" value="DIHYDROFOLATE SYNTHETASE-RELATED"/>
    <property type="match status" value="1"/>
</dbReference>
<evidence type="ECO:0000256" key="4">
    <source>
        <dbReference type="ARBA" id="ARBA00005150"/>
    </source>
</evidence>
<dbReference type="GO" id="GO:0004326">
    <property type="term" value="F:tetrahydrofolylpolyglutamate synthase activity"/>
    <property type="evidence" value="ECO:0007669"/>
    <property type="project" value="UniProtKB-EC"/>
</dbReference>
<keyword evidence="9" id="KW-0436">Ligase</keyword>
<dbReference type="GO" id="GO:0046656">
    <property type="term" value="P:folic acid biosynthetic process"/>
    <property type="evidence" value="ECO:0007669"/>
    <property type="project" value="UniProtKB-KW"/>
</dbReference>
<dbReference type="PANTHER" id="PTHR11136">
    <property type="entry name" value="FOLYLPOLYGLUTAMATE SYNTHASE-RELATED"/>
    <property type="match status" value="1"/>
</dbReference>
<dbReference type="AlphaFoldDB" id="A0A1T5M3C2"/>
<name>A0A1T5M3C2_9BACT</name>
<keyword evidence="25" id="KW-1185">Reference proteome</keyword>
<keyword evidence="13" id="KW-0460">Magnesium</keyword>
<keyword evidence="12" id="KW-0067">ATP-binding</keyword>
<dbReference type="FunFam" id="3.40.1190.10:FF:000011">
    <property type="entry name" value="Folylpolyglutamate synthase/dihydrofolate synthase"/>
    <property type="match status" value="1"/>
</dbReference>
<evidence type="ECO:0000256" key="20">
    <source>
        <dbReference type="ARBA" id="ARBA00049035"/>
    </source>
</evidence>
<evidence type="ECO:0000259" key="22">
    <source>
        <dbReference type="Pfam" id="PF02875"/>
    </source>
</evidence>
<gene>
    <name evidence="24" type="ORF">SAMN05660236_4259</name>
</gene>
<comment type="catalytic activity">
    <reaction evidence="20">
        <text>(6R)-5,10-methylenetetrahydrofolyl-(gamma-L-Glu)(n) + L-glutamate + ATP = (6R)-5,10-methylenetetrahydrofolyl-(gamma-L-Glu)(n+1) + ADP + phosphate + H(+)</text>
        <dbReference type="Rhea" id="RHEA:51912"/>
        <dbReference type="Rhea" id="RHEA-COMP:13257"/>
        <dbReference type="Rhea" id="RHEA-COMP:13258"/>
        <dbReference type="ChEBI" id="CHEBI:15378"/>
        <dbReference type="ChEBI" id="CHEBI:29985"/>
        <dbReference type="ChEBI" id="CHEBI:30616"/>
        <dbReference type="ChEBI" id="CHEBI:43474"/>
        <dbReference type="ChEBI" id="CHEBI:136572"/>
        <dbReference type="ChEBI" id="CHEBI:456216"/>
        <dbReference type="EC" id="6.3.2.17"/>
    </reaction>
</comment>
<comment type="function">
    <text evidence="2">Functions in two distinct reactions of the de novo folate biosynthetic pathway. Catalyzes the addition of a glutamate residue to dihydropteroate (7,8-dihydropteroate or H2Pte) to form dihydrofolate (7,8-dihydrofolate monoglutamate or H2Pte-Glu). Also catalyzes successive additions of L-glutamate to tetrahydrofolate or 10-formyltetrahydrofolate or 5,10-methylenetetrahydrofolate, leading to folylpolyglutamate derivatives.</text>
</comment>
<feature type="domain" description="Mur ligase C-terminal" evidence="22">
    <location>
        <begin position="349"/>
        <end position="466"/>
    </location>
</feature>
<dbReference type="EC" id="6.3.2.12" evidence="6"/>
<dbReference type="InterPro" id="IPR036615">
    <property type="entry name" value="Mur_ligase_C_dom_sf"/>
</dbReference>
<evidence type="ECO:0000256" key="5">
    <source>
        <dbReference type="ARBA" id="ARBA00008276"/>
    </source>
</evidence>
<organism evidence="24 25">
    <name type="scientific">Ohtaekwangia koreensis</name>
    <dbReference type="NCBI Taxonomy" id="688867"/>
    <lineage>
        <taxon>Bacteria</taxon>
        <taxon>Pseudomonadati</taxon>
        <taxon>Bacteroidota</taxon>
        <taxon>Cytophagia</taxon>
        <taxon>Cytophagales</taxon>
        <taxon>Fulvivirgaceae</taxon>
        <taxon>Ohtaekwangia</taxon>
    </lineage>
</organism>
<reference evidence="24 25" key="1">
    <citation type="submission" date="2017-02" db="EMBL/GenBank/DDBJ databases">
        <authorList>
            <person name="Peterson S.W."/>
        </authorList>
    </citation>
    <scope>NUCLEOTIDE SEQUENCE [LARGE SCALE GENOMIC DNA]</scope>
    <source>
        <strain evidence="24 25">DSM 25262</strain>
    </source>
</reference>
<dbReference type="RefSeq" id="WP_317043567.1">
    <property type="nucleotide sequence ID" value="NZ_FUZU01000003.1"/>
</dbReference>
<sequence length="476" mass="52508">MAKKCGFFENLLMNKTPLKIHFPKSALKVLFQDHGLSRIAIIFAPMFTQYEDVLEYLYTSLPMFQRIGAVAYKSDLTNTIALCESLDNPQRKFKSIHIAGTNGKGSTSHMLASVLQSAGYKTGLYTSPHLKSFTERIRVNGKEVTQAFVVDFVNRIQTSIDSIQPSFFEITVAMAFDYFVREQVDIAVIEVGLGGRLDSTNVITPELSLITNIGWDHTDLLGNTLEKIAAEKAGIIKKNVPVIISERQSTVEKVFIDKAKQENASLCFASDAYSVNLAAEKGNILFDVFKNKVPVVERLDLPLQGEYQRKNLPGVLKAVSILRESGWKISDQHIVEGLLKVVSQTGLKGRWQKLSASPLVICDTGHNIDGIENVVHQLKHLVYEKLFVIIGMVKDKDISGVLQLLPKDANYYFCQANIPRALDAVTLAEQAGKFGLKGVVIPNVNDAIAQAKLTATTDDVIFVGGSTFIVAEIEGL</sequence>
<dbReference type="InterPro" id="IPR013221">
    <property type="entry name" value="Mur_ligase_cen"/>
</dbReference>
<evidence type="ECO:0000259" key="23">
    <source>
        <dbReference type="Pfam" id="PF08245"/>
    </source>
</evidence>
<evidence type="ECO:0000256" key="3">
    <source>
        <dbReference type="ARBA" id="ARBA00004799"/>
    </source>
</evidence>
<evidence type="ECO:0000256" key="8">
    <source>
        <dbReference type="ARBA" id="ARBA00019357"/>
    </source>
</evidence>
<dbReference type="GO" id="GO:0046872">
    <property type="term" value="F:metal ion binding"/>
    <property type="evidence" value="ECO:0007669"/>
    <property type="project" value="UniProtKB-KW"/>
</dbReference>
<dbReference type="SUPFAM" id="SSF53244">
    <property type="entry name" value="MurD-like peptide ligases, peptide-binding domain"/>
    <property type="match status" value="1"/>
</dbReference>
<comment type="similarity">
    <text evidence="5">Belongs to the folylpolyglutamate synthase family.</text>
</comment>
<evidence type="ECO:0000256" key="9">
    <source>
        <dbReference type="ARBA" id="ARBA00022598"/>
    </source>
</evidence>
<dbReference type="STRING" id="688867.SAMN05660236_4259"/>
<dbReference type="Gene3D" id="3.40.1190.10">
    <property type="entry name" value="Mur-like, catalytic domain"/>
    <property type="match status" value="1"/>
</dbReference>
<comment type="catalytic activity">
    <reaction evidence="18">
        <text>(6S)-5,6,7,8-tetrahydrofolyl-(gamma-L-Glu)(n) + L-glutamate + ATP = (6S)-5,6,7,8-tetrahydrofolyl-(gamma-L-Glu)(n+1) + ADP + phosphate + H(+)</text>
        <dbReference type="Rhea" id="RHEA:10580"/>
        <dbReference type="Rhea" id="RHEA-COMP:14738"/>
        <dbReference type="Rhea" id="RHEA-COMP:14740"/>
        <dbReference type="ChEBI" id="CHEBI:15378"/>
        <dbReference type="ChEBI" id="CHEBI:29985"/>
        <dbReference type="ChEBI" id="CHEBI:30616"/>
        <dbReference type="ChEBI" id="CHEBI:43474"/>
        <dbReference type="ChEBI" id="CHEBI:141005"/>
        <dbReference type="ChEBI" id="CHEBI:456216"/>
        <dbReference type="EC" id="6.3.2.17"/>
    </reaction>
</comment>
<comment type="catalytic activity">
    <reaction evidence="19">
        <text>10-formyltetrahydrofolyl-(gamma-L-Glu)(n) + L-glutamate + ATP = 10-formyltetrahydrofolyl-(gamma-L-Glu)(n+1) + ADP + phosphate + H(+)</text>
        <dbReference type="Rhea" id="RHEA:51904"/>
        <dbReference type="Rhea" id="RHEA-COMP:13088"/>
        <dbReference type="Rhea" id="RHEA-COMP:14300"/>
        <dbReference type="ChEBI" id="CHEBI:15378"/>
        <dbReference type="ChEBI" id="CHEBI:29985"/>
        <dbReference type="ChEBI" id="CHEBI:30616"/>
        <dbReference type="ChEBI" id="CHEBI:43474"/>
        <dbReference type="ChEBI" id="CHEBI:134413"/>
        <dbReference type="ChEBI" id="CHEBI:456216"/>
        <dbReference type="EC" id="6.3.2.17"/>
    </reaction>
</comment>
<dbReference type="GO" id="GO:0005737">
    <property type="term" value="C:cytoplasm"/>
    <property type="evidence" value="ECO:0007669"/>
    <property type="project" value="TreeGrafter"/>
</dbReference>
<evidence type="ECO:0000256" key="14">
    <source>
        <dbReference type="ARBA" id="ARBA00022909"/>
    </source>
</evidence>
<dbReference type="SUPFAM" id="SSF53623">
    <property type="entry name" value="MurD-like peptide ligases, catalytic domain"/>
    <property type="match status" value="1"/>
</dbReference>
<dbReference type="GO" id="GO:0005524">
    <property type="term" value="F:ATP binding"/>
    <property type="evidence" value="ECO:0007669"/>
    <property type="project" value="UniProtKB-KW"/>
</dbReference>
<evidence type="ECO:0000256" key="10">
    <source>
        <dbReference type="ARBA" id="ARBA00022723"/>
    </source>
</evidence>
<evidence type="ECO:0000313" key="24">
    <source>
        <dbReference type="EMBL" id="SKC82747.1"/>
    </source>
</evidence>
<dbReference type="PIRSF" id="PIRSF001563">
    <property type="entry name" value="Folylpolyglu_synth"/>
    <property type="match status" value="1"/>
</dbReference>
<dbReference type="InterPro" id="IPR036565">
    <property type="entry name" value="Mur-like_cat_sf"/>
</dbReference>
<comment type="pathway">
    <text evidence="4">Cofactor biosynthesis; tetrahydrofolylpolyglutamate biosynthesis.</text>
</comment>
<dbReference type="Pfam" id="PF08245">
    <property type="entry name" value="Mur_ligase_M"/>
    <property type="match status" value="1"/>
</dbReference>
<evidence type="ECO:0000256" key="11">
    <source>
        <dbReference type="ARBA" id="ARBA00022741"/>
    </source>
</evidence>
<evidence type="ECO:0000256" key="19">
    <source>
        <dbReference type="ARBA" id="ARBA00047808"/>
    </source>
</evidence>
<evidence type="ECO:0000313" key="25">
    <source>
        <dbReference type="Proteomes" id="UP000190961"/>
    </source>
</evidence>
<evidence type="ECO:0000256" key="7">
    <source>
        <dbReference type="ARBA" id="ARBA00013025"/>
    </source>
</evidence>
<evidence type="ECO:0000256" key="15">
    <source>
        <dbReference type="ARBA" id="ARBA00030048"/>
    </source>
</evidence>
<evidence type="ECO:0000256" key="17">
    <source>
        <dbReference type="ARBA" id="ARBA00032510"/>
    </source>
</evidence>
<evidence type="ECO:0000256" key="2">
    <source>
        <dbReference type="ARBA" id="ARBA00002714"/>
    </source>
</evidence>
<proteinExistence type="inferred from homology"/>
<evidence type="ECO:0000256" key="6">
    <source>
        <dbReference type="ARBA" id="ARBA00013023"/>
    </source>
</evidence>